<dbReference type="InterPro" id="IPR001789">
    <property type="entry name" value="Sig_transdc_resp-reg_receiver"/>
</dbReference>
<dbReference type="PROSITE" id="PS50110">
    <property type="entry name" value="RESPONSE_REGULATORY"/>
    <property type="match status" value="1"/>
</dbReference>
<dbReference type="SUPFAM" id="SSF52172">
    <property type="entry name" value="CheY-like"/>
    <property type="match status" value="1"/>
</dbReference>
<dbReference type="SUPFAM" id="SSF47384">
    <property type="entry name" value="Homodimeric domain of signal transducing histidine kinase"/>
    <property type="match status" value="2"/>
</dbReference>
<name>A0A6S7C5G3_9BURK</name>
<dbReference type="Gene3D" id="3.40.50.2300">
    <property type="match status" value="1"/>
</dbReference>
<evidence type="ECO:0000256" key="5">
    <source>
        <dbReference type="ARBA" id="ARBA00022741"/>
    </source>
</evidence>
<feature type="coiled-coil region" evidence="10">
    <location>
        <begin position="788"/>
        <end position="822"/>
    </location>
</feature>
<feature type="coiled-coil region" evidence="10">
    <location>
        <begin position="189"/>
        <end position="216"/>
    </location>
</feature>
<dbReference type="InterPro" id="IPR036890">
    <property type="entry name" value="HATPase_C_sf"/>
</dbReference>
<dbReference type="CDD" id="cd00082">
    <property type="entry name" value="HisKA"/>
    <property type="match status" value="2"/>
</dbReference>
<keyword evidence="4 15" id="KW-0808">Transferase</keyword>
<dbReference type="InterPro" id="IPR000014">
    <property type="entry name" value="PAS"/>
</dbReference>
<dbReference type="SMART" id="SM00086">
    <property type="entry name" value="PAC"/>
    <property type="match status" value="2"/>
</dbReference>
<dbReference type="PANTHER" id="PTHR43547">
    <property type="entry name" value="TWO-COMPONENT HISTIDINE KINASE"/>
    <property type="match status" value="1"/>
</dbReference>
<evidence type="ECO:0000256" key="1">
    <source>
        <dbReference type="ARBA" id="ARBA00000085"/>
    </source>
</evidence>
<dbReference type="Gene3D" id="3.30.450.40">
    <property type="match status" value="1"/>
</dbReference>
<gene>
    <name evidence="15" type="primary">sasA_24</name>
    <name evidence="15" type="ORF">LMG28138_05058</name>
</gene>
<dbReference type="EMBL" id="CADIKM010000044">
    <property type="protein sequence ID" value="CAB3801751.1"/>
    <property type="molecule type" value="Genomic_DNA"/>
</dbReference>
<dbReference type="EC" id="2.7.13.3" evidence="2"/>
<dbReference type="InterPro" id="IPR036097">
    <property type="entry name" value="HisK_dim/P_sf"/>
</dbReference>
<keyword evidence="16" id="KW-1185">Reference proteome</keyword>
<dbReference type="InterPro" id="IPR003594">
    <property type="entry name" value="HATPase_dom"/>
</dbReference>
<dbReference type="SUPFAM" id="SSF55785">
    <property type="entry name" value="PYP-like sensor domain (PAS domain)"/>
    <property type="match status" value="2"/>
</dbReference>
<dbReference type="Proteomes" id="UP000494115">
    <property type="component" value="Unassembled WGS sequence"/>
</dbReference>
<dbReference type="SMART" id="SM00091">
    <property type="entry name" value="PAS"/>
    <property type="match status" value="2"/>
</dbReference>
<sequence>MRMHRTLSPAEFRAWRGGKRSRQILAETAPRNPRLSADARPRSTGPSVAAVFHDRYRRANHNAPTALAPSAKATKSVIEFDTLAEAVPQIVWITGADGLNIYFNQQWEEYTGLTVEQGHGHGWNIPFHPDDRQRAWEAWKHAWQTDGVYSLECRLRRKDGAYRWWLIRGKALHDEKGKIVNWYGTWTDVEDIKQTEEELKRAYDEIRNLYEKTKALNQFKTQMFANVSHELRTPLTLILAPIENLLSMGLPQEVMERLGLAQRNARGLLKQINNLLDVARLEAGKATVTYYEADLAKLIKHIASSFENMAKEKDIRFSVITPLSMPAQIDVEKLERILVNLLSNAFKFTPAGGAIRCQLHENSEPLAVIDLGDSGPGVSEPFRDSIFEKFYQIPGSARFGGTGLGLSIVKDFVEIQHGRVTVGQSSEGGALFTIEIPVKAPEGTPVICRPDVELTAPQFVDESLRPFRREKGERAKPREPVDVLDESKRRKSLVLVVEDNPDMREYICETLGPDVEFETAENGREGLEKALTIMPDLIISDIMMPEMDGDEMFRRIRANRELKTIPFILVTAKADEELRIELLREGAIDYLIKPFMPEELRSKARNFLAVKASEAKYRELMESAQVDVGVVVKASQAVSGEIEFCELIEMLLKIVIEHAGAERGLLILFRGDEPRIEAEATNAEGRVNFTLRQAAVTPSELPEFVLRYVIRTHESVILDDAAAPTLFSADTYVQHQRPRSVLCLPLVKQAKLVGALYVENNSTPGAFTSGRIAVLEVVASLAAISLENALLYADLQRENSERKRAEQALREREARIRRLGDSNILGLLFWDVAGNVTDANDAFLQIVGYSRQDLLSGHVRWTDMTPPEYRAADARAIEELMRTGTCQSFEKEYIRKDGRHVPVLIGGALLEGSQENGVAFVLDLTERKEAEAELAARRTEAKRADEQLLALQAELAHATRVTTLGELSASIAHEVGQPLSAIVTNGEACLRWLGHKTPQPEEVRACVELMIAEGWRASEIVLRVRSLTKRDAPQKMPLELNDVVNEVVALVQSEVLNHRVALRLELVSDLPALFGDRVQLQQVLINLVMNGIQAMADIGDGPRELLIESHRDDAGYVVVAVQDSGTGINPENADRLFEPFFTTKSNGMGMGLSICRSIIEAHGGQLWASNNTGPGATFQFSLPSIGESA</sequence>
<evidence type="ECO:0000259" key="14">
    <source>
        <dbReference type="PROSITE" id="PS50113"/>
    </source>
</evidence>
<dbReference type="PANTHER" id="PTHR43547:SF2">
    <property type="entry name" value="HYBRID SIGNAL TRANSDUCTION HISTIDINE KINASE C"/>
    <property type="match status" value="1"/>
</dbReference>
<dbReference type="Gene3D" id="3.30.565.10">
    <property type="entry name" value="Histidine kinase-like ATPase, C-terminal domain"/>
    <property type="match status" value="2"/>
</dbReference>
<dbReference type="PROSITE" id="PS50109">
    <property type="entry name" value="HIS_KIN"/>
    <property type="match status" value="2"/>
</dbReference>
<dbReference type="Gene3D" id="3.30.450.20">
    <property type="entry name" value="PAS domain"/>
    <property type="match status" value="2"/>
</dbReference>
<feature type="domain" description="PAC" evidence="14">
    <location>
        <begin position="149"/>
        <end position="201"/>
    </location>
</feature>
<keyword evidence="6 15" id="KW-0418">Kinase</keyword>
<keyword evidence="3 9" id="KW-0597">Phosphoprotein</keyword>
<feature type="domain" description="PAC" evidence="14">
    <location>
        <begin position="887"/>
        <end position="936"/>
    </location>
</feature>
<dbReference type="NCBIfam" id="TIGR00229">
    <property type="entry name" value="sensory_box"/>
    <property type="match status" value="2"/>
</dbReference>
<dbReference type="PRINTS" id="PR00344">
    <property type="entry name" value="BCTRLSENSOR"/>
</dbReference>
<keyword evidence="7" id="KW-0067">ATP-binding</keyword>
<proteinExistence type="predicted"/>
<feature type="domain" description="Histidine kinase" evidence="11">
    <location>
        <begin position="970"/>
        <end position="1186"/>
    </location>
</feature>
<dbReference type="Pfam" id="PF00072">
    <property type="entry name" value="Response_reg"/>
    <property type="match status" value="1"/>
</dbReference>
<dbReference type="InterPro" id="IPR003018">
    <property type="entry name" value="GAF"/>
</dbReference>
<dbReference type="InterPro" id="IPR000700">
    <property type="entry name" value="PAS-assoc_C"/>
</dbReference>
<feature type="domain" description="PAS" evidence="13">
    <location>
        <begin position="76"/>
        <end position="146"/>
    </location>
</feature>
<evidence type="ECO:0000256" key="3">
    <source>
        <dbReference type="ARBA" id="ARBA00022553"/>
    </source>
</evidence>
<comment type="catalytic activity">
    <reaction evidence="1">
        <text>ATP + protein L-histidine = ADP + protein N-phospho-L-histidine.</text>
        <dbReference type="EC" id="2.7.13.3"/>
    </reaction>
</comment>
<dbReference type="Gene3D" id="1.10.287.130">
    <property type="match status" value="2"/>
</dbReference>
<dbReference type="PROSITE" id="PS50113">
    <property type="entry name" value="PAC"/>
    <property type="match status" value="2"/>
</dbReference>
<dbReference type="GO" id="GO:0042802">
    <property type="term" value="F:identical protein binding"/>
    <property type="evidence" value="ECO:0007669"/>
    <property type="project" value="UniProtKB-ARBA"/>
</dbReference>
<accession>A0A6S7C5G3</accession>
<dbReference type="Pfam" id="PF00512">
    <property type="entry name" value="HisKA"/>
    <property type="match status" value="2"/>
</dbReference>
<feature type="modified residue" description="4-aspartylphosphate" evidence="9">
    <location>
        <position position="541"/>
    </location>
</feature>
<evidence type="ECO:0000259" key="12">
    <source>
        <dbReference type="PROSITE" id="PS50110"/>
    </source>
</evidence>
<dbReference type="FunFam" id="3.30.565.10:FF:000042">
    <property type="entry name" value="Two-component sensor histidine kinase KdpD"/>
    <property type="match status" value="1"/>
</dbReference>
<keyword evidence="10" id="KW-0175">Coiled coil</keyword>
<organism evidence="15 16">
    <name type="scientific">Pararobbsia alpina</name>
    <dbReference type="NCBI Taxonomy" id="621374"/>
    <lineage>
        <taxon>Bacteria</taxon>
        <taxon>Pseudomonadati</taxon>
        <taxon>Pseudomonadota</taxon>
        <taxon>Betaproteobacteria</taxon>
        <taxon>Burkholderiales</taxon>
        <taxon>Burkholderiaceae</taxon>
        <taxon>Pararobbsia</taxon>
    </lineage>
</organism>
<dbReference type="InterPro" id="IPR005467">
    <property type="entry name" value="His_kinase_dom"/>
</dbReference>
<dbReference type="PROSITE" id="PS50112">
    <property type="entry name" value="PAS"/>
    <property type="match status" value="2"/>
</dbReference>
<protein>
    <recommendedName>
        <fullName evidence="2">histidine kinase</fullName>
        <ecNumber evidence="2">2.7.13.3</ecNumber>
    </recommendedName>
</protein>
<dbReference type="Pfam" id="PF02518">
    <property type="entry name" value="HATPase_c"/>
    <property type="match status" value="2"/>
</dbReference>
<keyword evidence="5" id="KW-0547">Nucleotide-binding</keyword>
<dbReference type="InterPro" id="IPR004358">
    <property type="entry name" value="Sig_transdc_His_kin-like_C"/>
</dbReference>
<feature type="coiled-coil region" evidence="10">
    <location>
        <begin position="922"/>
        <end position="961"/>
    </location>
</feature>
<dbReference type="GO" id="GO:0005524">
    <property type="term" value="F:ATP binding"/>
    <property type="evidence" value="ECO:0007669"/>
    <property type="project" value="UniProtKB-KW"/>
</dbReference>
<feature type="domain" description="Histidine kinase" evidence="11">
    <location>
        <begin position="226"/>
        <end position="440"/>
    </location>
</feature>
<dbReference type="Pfam" id="PF13426">
    <property type="entry name" value="PAS_9"/>
    <property type="match status" value="1"/>
</dbReference>
<dbReference type="Pfam" id="PF01590">
    <property type="entry name" value="GAF"/>
    <property type="match status" value="1"/>
</dbReference>
<dbReference type="SMART" id="SM00065">
    <property type="entry name" value="GAF"/>
    <property type="match status" value="1"/>
</dbReference>
<dbReference type="SUPFAM" id="SSF55781">
    <property type="entry name" value="GAF domain-like"/>
    <property type="match status" value="1"/>
</dbReference>
<reference evidence="15 16" key="1">
    <citation type="submission" date="2020-04" db="EMBL/GenBank/DDBJ databases">
        <authorList>
            <person name="De Canck E."/>
        </authorList>
    </citation>
    <scope>NUCLEOTIDE SEQUENCE [LARGE SCALE GENOMIC DNA]</scope>
    <source>
        <strain evidence="15 16">LMG 28138</strain>
    </source>
</reference>
<evidence type="ECO:0000256" key="7">
    <source>
        <dbReference type="ARBA" id="ARBA00022840"/>
    </source>
</evidence>
<dbReference type="InterPro" id="IPR011006">
    <property type="entry name" value="CheY-like_superfamily"/>
</dbReference>
<dbReference type="SMART" id="SM00387">
    <property type="entry name" value="HATPase_c"/>
    <property type="match status" value="2"/>
</dbReference>
<dbReference type="InterPro" id="IPR029016">
    <property type="entry name" value="GAF-like_dom_sf"/>
</dbReference>
<dbReference type="InterPro" id="IPR013655">
    <property type="entry name" value="PAS_fold_3"/>
</dbReference>
<dbReference type="CDD" id="cd00130">
    <property type="entry name" value="PAS"/>
    <property type="match status" value="2"/>
</dbReference>
<evidence type="ECO:0000256" key="2">
    <source>
        <dbReference type="ARBA" id="ARBA00012438"/>
    </source>
</evidence>
<evidence type="ECO:0000256" key="9">
    <source>
        <dbReference type="PROSITE-ProRule" id="PRU00169"/>
    </source>
</evidence>
<dbReference type="SMART" id="SM00448">
    <property type="entry name" value="REC"/>
    <property type="match status" value="1"/>
</dbReference>
<evidence type="ECO:0000259" key="13">
    <source>
        <dbReference type="PROSITE" id="PS50112"/>
    </source>
</evidence>
<evidence type="ECO:0000256" key="4">
    <source>
        <dbReference type="ARBA" id="ARBA00022679"/>
    </source>
</evidence>
<dbReference type="CDD" id="cd17574">
    <property type="entry name" value="REC_OmpR"/>
    <property type="match status" value="1"/>
</dbReference>
<feature type="domain" description="PAS" evidence="13">
    <location>
        <begin position="812"/>
        <end position="884"/>
    </location>
</feature>
<dbReference type="GO" id="GO:0000155">
    <property type="term" value="F:phosphorelay sensor kinase activity"/>
    <property type="evidence" value="ECO:0007669"/>
    <property type="project" value="InterPro"/>
</dbReference>
<dbReference type="SMART" id="SM00388">
    <property type="entry name" value="HisKA"/>
    <property type="match status" value="2"/>
</dbReference>
<dbReference type="InterPro" id="IPR035965">
    <property type="entry name" value="PAS-like_dom_sf"/>
</dbReference>
<dbReference type="InterPro" id="IPR003661">
    <property type="entry name" value="HisK_dim/P_dom"/>
</dbReference>
<evidence type="ECO:0000259" key="11">
    <source>
        <dbReference type="PROSITE" id="PS50109"/>
    </source>
</evidence>
<feature type="domain" description="Response regulatory" evidence="12">
    <location>
        <begin position="493"/>
        <end position="608"/>
    </location>
</feature>
<dbReference type="FunFam" id="3.30.450.20:FF:000099">
    <property type="entry name" value="Sensory box sensor histidine kinase"/>
    <property type="match status" value="1"/>
</dbReference>
<evidence type="ECO:0000256" key="8">
    <source>
        <dbReference type="ARBA" id="ARBA00023012"/>
    </source>
</evidence>
<dbReference type="SUPFAM" id="SSF55874">
    <property type="entry name" value="ATPase domain of HSP90 chaperone/DNA topoisomerase II/histidine kinase"/>
    <property type="match status" value="2"/>
</dbReference>
<evidence type="ECO:0000256" key="10">
    <source>
        <dbReference type="SAM" id="Coils"/>
    </source>
</evidence>
<dbReference type="Pfam" id="PF08447">
    <property type="entry name" value="PAS_3"/>
    <property type="match status" value="1"/>
</dbReference>
<evidence type="ECO:0000313" key="16">
    <source>
        <dbReference type="Proteomes" id="UP000494115"/>
    </source>
</evidence>
<dbReference type="InterPro" id="IPR001610">
    <property type="entry name" value="PAC"/>
</dbReference>
<dbReference type="AlphaFoldDB" id="A0A6S7C5G3"/>
<evidence type="ECO:0000313" key="15">
    <source>
        <dbReference type="EMBL" id="CAB3801751.1"/>
    </source>
</evidence>
<keyword evidence="8" id="KW-0902">Two-component regulatory system</keyword>
<evidence type="ECO:0000256" key="6">
    <source>
        <dbReference type="ARBA" id="ARBA00022777"/>
    </source>
</evidence>